<dbReference type="AlphaFoldDB" id="U5EV35"/>
<dbReference type="EMBL" id="GANO01002055">
    <property type="protein sequence ID" value="JAB57816.1"/>
    <property type="molecule type" value="mRNA"/>
</dbReference>
<dbReference type="Gene3D" id="3.30.1540.10">
    <property type="entry name" value="formyl-coa transferase, domain 3"/>
    <property type="match status" value="1"/>
</dbReference>
<dbReference type="GO" id="GO:0008111">
    <property type="term" value="F:alpha-methylacyl-CoA racemase activity"/>
    <property type="evidence" value="ECO:0007669"/>
    <property type="project" value="TreeGrafter"/>
</dbReference>
<evidence type="ECO:0000313" key="2">
    <source>
        <dbReference type="EMBL" id="JAB57816.1"/>
    </source>
</evidence>
<protein>
    <submittedName>
        <fullName evidence="2">Putative l-carnitine dehydratase/alpha-methylacyl-coa racemase</fullName>
    </submittedName>
</protein>
<dbReference type="Gene3D" id="3.40.50.10540">
    <property type="entry name" value="Crotonobetainyl-coa:carnitine coa-transferase, domain 1"/>
    <property type="match status" value="1"/>
</dbReference>
<dbReference type="InterPro" id="IPR044855">
    <property type="entry name" value="CoA-Trfase_III_dom3_sf"/>
</dbReference>
<dbReference type="InterPro" id="IPR003673">
    <property type="entry name" value="CoA-Trfase_fam_III"/>
</dbReference>
<dbReference type="PANTHER" id="PTHR48228">
    <property type="entry name" value="SUCCINYL-COA--D-CITRAMALATE COA-TRANSFERASE"/>
    <property type="match status" value="1"/>
</dbReference>
<organism evidence="2">
    <name type="scientific">Corethrella appendiculata</name>
    <dbReference type="NCBI Taxonomy" id="1370023"/>
    <lineage>
        <taxon>Eukaryota</taxon>
        <taxon>Metazoa</taxon>
        <taxon>Ecdysozoa</taxon>
        <taxon>Arthropoda</taxon>
        <taxon>Hexapoda</taxon>
        <taxon>Insecta</taxon>
        <taxon>Pterygota</taxon>
        <taxon>Neoptera</taxon>
        <taxon>Endopterygota</taxon>
        <taxon>Diptera</taxon>
        <taxon>Nematocera</taxon>
        <taxon>Culicoidea</taxon>
        <taxon>Chaoboridae</taxon>
        <taxon>Corethrella</taxon>
    </lineage>
</organism>
<dbReference type="SUPFAM" id="SSF89796">
    <property type="entry name" value="CoA-transferase family III (CaiB/BaiF)"/>
    <property type="match status" value="1"/>
</dbReference>
<comment type="similarity">
    <text evidence="1">Belongs to the CoA-transferase III family.</text>
</comment>
<dbReference type="GO" id="GO:0008206">
    <property type="term" value="P:bile acid metabolic process"/>
    <property type="evidence" value="ECO:0007669"/>
    <property type="project" value="TreeGrafter"/>
</dbReference>
<dbReference type="Pfam" id="PF02515">
    <property type="entry name" value="CoA_transf_3"/>
    <property type="match status" value="1"/>
</dbReference>
<proteinExistence type="evidence at transcript level"/>
<sequence length="365" mass="40263">MALKGIKVLEFVGLAPGPFCGMVLSDFGANVTRIDRTPSNSLDILQNGKRSIALDLKKLKAIEVVKKLCMKSDVLIEPFRPGVMEKLGLGPDVLMKENPRLIYARLTGFGQSGKLANRAGHDINYLAVSGILSLFGRKDEPPTPPVNFSADFAAGGLLCAFGILAALLERHNSGRGQIVDNSMVEGAAYIGSWLIRAQKLGIFGNKRGDNVLDTGANFYESYETKDGKFMSVGSIEPQFYSLLLEGLKLPADTSQYENMKNKDLFQKIFKTKTQNEWNEIFEDTDACVYPVLELNEAVNYPHNKTRNVFLDIDGEIIPTPAPKLSLTPAVSSVLKNTEDKTKQIEIILNEISLNKTDIKYLIVKK</sequence>
<reference evidence="2" key="1">
    <citation type="journal article" date="2014" name="Insect Biochem. Mol. Biol.">
        <title>An insight into the sialome of the frog biting fly, Corethrella appendiculata.</title>
        <authorList>
            <person name="Ribeiro J.M.C."/>
            <person name="Chagas A.C."/>
            <person name="Pham V.M."/>
            <person name="Lounibos L.P."/>
            <person name="Calvo E."/>
        </authorList>
    </citation>
    <scope>NUCLEOTIDE SEQUENCE</scope>
    <source>
        <tissue evidence="2">Salivary glands</tissue>
    </source>
</reference>
<evidence type="ECO:0000256" key="1">
    <source>
        <dbReference type="ARBA" id="ARBA00008383"/>
    </source>
</evidence>
<dbReference type="InterPro" id="IPR050509">
    <property type="entry name" value="CoA-transferase_III"/>
</dbReference>
<name>U5EV35_9DIPT</name>
<dbReference type="InterPro" id="IPR023606">
    <property type="entry name" value="CoA-Trfase_III_dom_1_sf"/>
</dbReference>
<accession>U5EV35</accession>
<dbReference type="PANTHER" id="PTHR48228:SF5">
    <property type="entry name" value="ALPHA-METHYLACYL-COA RACEMASE"/>
    <property type="match status" value="1"/>
</dbReference>
<dbReference type="GO" id="GO:0005739">
    <property type="term" value="C:mitochondrion"/>
    <property type="evidence" value="ECO:0007669"/>
    <property type="project" value="TreeGrafter"/>
</dbReference>